<gene>
    <name evidence="3" type="ORF">N7U66_15985</name>
</gene>
<dbReference type="PANTHER" id="PTHR22677:SF4">
    <property type="entry name" value="USHER SYNDROME TYPE-1G PROTEIN-LIKE PROTEIN"/>
    <property type="match status" value="1"/>
</dbReference>
<keyword evidence="2" id="KW-0732">Signal</keyword>
<dbReference type="EMBL" id="CP113088">
    <property type="protein sequence ID" value="WAC01489.1"/>
    <property type="molecule type" value="Genomic_DNA"/>
</dbReference>
<dbReference type="InterPro" id="IPR036770">
    <property type="entry name" value="Ankyrin_rpt-contain_sf"/>
</dbReference>
<keyword evidence="4" id="KW-1185">Reference proteome</keyword>
<feature type="repeat" description="ANK" evidence="1">
    <location>
        <begin position="71"/>
        <end position="103"/>
    </location>
</feature>
<feature type="signal peptide" evidence="2">
    <location>
        <begin position="1"/>
        <end position="21"/>
    </location>
</feature>
<evidence type="ECO:0000313" key="4">
    <source>
        <dbReference type="Proteomes" id="UP001164705"/>
    </source>
</evidence>
<dbReference type="PROSITE" id="PS50297">
    <property type="entry name" value="ANK_REP_REGION"/>
    <property type="match status" value="1"/>
</dbReference>
<dbReference type="PANTHER" id="PTHR22677">
    <property type="entry name" value="ANKYRIN REPEAT DOMAIN-CONTAINING PROTEIN 60"/>
    <property type="match status" value="1"/>
</dbReference>
<reference evidence="3" key="1">
    <citation type="submission" date="2022-11" db="EMBL/GenBank/DDBJ databases">
        <title>Lacinutrix neustonica HL-RS19T sp. nov., isolated from the surface microlayer sample of brackish Lake Shihwa.</title>
        <authorList>
            <person name="Choi J.Y."/>
            <person name="Hwang C.Y."/>
        </authorList>
    </citation>
    <scope>NUCLEOTIDE SEQUENCE</scope>
    <source>
        <strain evidence="3">HL-RS19</strain>
    </source>
</reference>
<keyword evidence="1" id="KW-0040">ANK repeat</keyword>
<evidence type="ECO:0000256" key="1">
    <source>
        <dbReference type="PROSITE-ProRule" id="PRU00023"/>
    </source>
</evidence>
<sequence length="130" mass="13880">MKKTLIISVIALTFSIGSVSAATVKESISFTGSQLDLAVNPSPFCMSIIKGDIVTVKKLLQLGVSVNEKSNGMTPAMYAAKFNRVNILKLLIDNGANLKTRSDKGMRAVEYAELSNAADAKALIESTLKE</sequence>
<organism evidence="3 4">
    <name type="scientific">Lacinutrix neustonica</name>
    <dbReference type="NCBI Taxonomy" id="2980107"/>
    <lineage>
        <taxon>Bacteria</taxon>
        <taxon>Pseudomonadati</taxon>
        <taxon>Bacteroidota</taxon>
        <taxon>Flavobacteriia</taxon>
        <taxon>Flavobacteriales</taxon>
        <taxon>Flavobacteriaceae</taxon>
        <taxon>Lacinutrix</taxon>
    </lineage>
</organism>
<dbReference type="KEGG" id="lnu:N7U66_15985"/>
<dbReference type="Pfam" id="PF12796">
    <property type="entry name" value="Ank_2"/>
    <property type="match status" value="1"/>
</dbReference>
<name>A0A9E8SDR2_9FLAO</name>
<accession>A0A9E8SDR2</accession>
<evidence type="ECO:0000256" key="2">
    <source>
        <dbReference type="SAM" id="SignalP"/>
    </source>
</evidence>
<evidence type="ECO:0000313" key="3">
    <source>
        <dbReference type="EMBL" id="WAC01489.1"/>
    </source>
</evidence>
<dbReference type="InterPro" id="IPR039323">
    <property type="entry name" value="ANKRD_45/46/60"/>
</dbReference>
<dbReference type="SMART" id="SM00248">
    <property type="entry name" value="ANK"/>
    <property type="match status" value="2"/>
</dbReference>
<dbReference type="Proteomes" id="UP001164705">
    <property type="component" value="Chromosome"/>
</dbReference>
<protein>
    <submittedName>
        <fullName evidence="3">Ankyrin repeat domain-containing protein</fullName>
    </submittedName>
</protein>
<dbReference type="PROSITE" id="PS50088">
    <property type="entry name" value="ANK_REPEAT"/>
    <property type="match status" value="1"/>
</dbReference>
<dbReference type="AlphaFoldDB" id="A0A9E8SDR2"/>
<feature type="chain" id="PRO_5039571784" evidence="2">
    <location>
        <begin position="22"/>
        <end position="130"/>
    </location>
</feature>
<dbReference type="Gene3D" id="1.25.40.20">
    <property type="entry name" value="Ankyrin repeat-containing domain"/>
    <property type="match status" value="1"/>
</dbReference>
<dbReference type="SUPFAM" id="SSF48403">
    <property type="entry name" value="Ankyrin repeat"/>
    <property type="match status" value="1"/>
</dbReference>
<proteinExistence type="predicted"/>
<dbReference type="RefSeq" id="WP_267676102.1">
    <property type="nucleotide sequence ID" value="NZ_CP113088.1"/>
</dbReference>
<dbReference type="InterPro" id="IPR002110">
    <property type="entry name" value="Ankyrin_rpt"/>
</dbReference>